<dbReference type="EMBL" id="JARKIF010000006">
    <property type="protein sequence ID" value="KAJ7637075.1"/>
    <property type="molecule type" value="Genomic_DNA"/>
</dbReference>
<dbReference type="InterPro" id="IPR044066">
    <property type="entry name" value="TRIAD_supradom"/>
</dbReference>
<accession>A0AAD7C2C1</accession>
<evidence type="ECO:0000256" key="5">
    <source>
        <dbReference type="ARBA" id="ARBA00022737"/>
    </source>
</evidence>
<dbReference type="InterPro" id="IPR013083">
    <property type="entry name" value="Znf_RING/FYVE/PHD"/>
</dbReference>
<keyword evidence="4" id="KW-0479">Metal-binding</keyword>
<dbReference type="GO" id="GO:0016567">
    <property type="term" value="P:protein ubiquitination"/>
    <property type="evidence" value="ECO:0007669"/>
    <property type="project" value="InterPro"/>
</dbReference>
<dbReference type="InterPro" id="IPR001841">
    <property type="entry name" value="Znf_RING"/>
</dbReference>
<evidence type="ECO:0000313" key="11">
    <source>
        <dbReference type="Proteomes" id="UP001221142"/>
    </source>
</evidence>
<dbReference type="Proteomes" id="UP001221142">
    <property type="component" value="Unassembled WGS sequence"/>
</dbReference>
<dbReference type="PANTHER" id="PTHR11685">
    <property type="entry name" value="RBR FAMILY RING FINGER AND IBR DOMAIN-CONTAINING"/>
    <property type="match status" value="1"/>
</dbReference>
<dbReference type="Gene3D" id="3.30.40.10">
    <property type="entry name" value="Zinc/RING finger domain, C3HC4 (zinc finger)"/>
    <property type="match status" value="1"/>
</dbReference>
<comment type="catalytic activity">
    <reaction evidence="1">
        <text>[E2 ubiquitin-conjugating enzyme]-S-ubiquitinyl-L-cysteine + [acceptor protein]-L-lysine = [E2 ubiquitin-conjugating enzyme]-L-cysteine + [acceptor protein]-N(6)-ubiquitinyl-L-lysine.</text>
        <dbReference type="EC" id="2.3.2.31"/>
    </reaction>
</comment>
<evidence type="ECO:0000256" key="3">
    <source>
        <dbReference type="ARBA" id="ARBA00022679"/>
    </source>
</evidence>
<evidence type="ECO:0000256" key="4">
    <source>
        <dbReference type="ARBA" id="ARBA00022723"/>
    </source>
</evidence>
<dbReference type="Pfam" id="PF01485">
    <property type="entry name" value="IBR"/>
    <property type="match status" value="1"/>
</dbReference>
<dbReference type="AlphaFoldDB" id="A0AAD7C2C1"/>
<organism evidence="10 11">
    <name type="scientific">Roridomyces roridus</name>
    <dbReference type="NCBI Taxonomy" id="1738132"/>
    <lineage>
        <taxon>Eukaryota</taxon>
        <taxon>Fungi</taxon>
        <taxon>Dikarya</taxon>
        <taxon>Basidiomycota</taxon>
        <taxon>Agaricomycotina</taxon>
        <taxon>Agaricomycetes</taxon>
        <taxon>Agaricomycetidae</taxon>
        <taxon>Agaricales</taxon>
        <taxon>Marasmiineae</taxon>
        <taxon>Mycenaceae</taxon>
        <taxon>Roridomyces</taxon>
    </lineage>
</organism>
<evidence type="ECO:0000313" key="10">
    <source>
        <dbReference type="EMBL" id="KAJ7637075.1"/>
    </source>
</evidence>
<evidence type="ECO:0000256" key="7">
    <source>
        <dbReference type="ARBA" id="ARBA00022786"/>
    </source>
</evidence>
<evidence type="ECO:0000256" key="6">
    <source>
        <dbReference type="ARBA" id="ARBA00022771"/>
    </source>
</evidence>
<dbReference type="SMART" id="SM00184">
    <property type="entry name" value="RING"/>
    <property type="match status" value="1"/>
</dbReference>
<dbReference type="PROSITE" id="PS51873">
    <property type="entry name" value="TRIAD"/>
    <property type="match status" value="1"/>
</dbReference>
<dbReference type="PROSITE" id="PS00518">
    <property type="entry name" value="ZF_RING_1"/>
    <property type="match status" value="1"/>
</dbReference>
<protein>
    <recommendedName>
        <fullName evidence="2">RBR-type E3 ubiquitin transferase</fullName>
        <ecNumber evidence="2">2.3.2.31</ecNumber>
    </recommendedName>
</protein>
<keyword evidence="3" id="KW-0808">Transferase</keyword>
<dbReference type="InterPro" id="IPR031127">
    <property type="entry name" value="E3_UB_ligase_RBR"/>
</dbReference>
<evidence type="ECO:0000256" key="1">
    <source>
        <dbReference type="ARBA" id="ARBA00001798"/>
    </source>
</evidence>
<keyword evidence="8" id="KW-0862">Zinc</keyword>
<proteinExistence type="predicted"/>
<evidence type="ECO:0000259" key="9">
    <source>
        <dbReference type="PROSITE" id="PS51873"/>
    </source>
</evidence>
<reference evidence="10" key="1">
    <citation type="submission" date="2023-03" db="EMBL/GenBank/DDBJ databases">
        <title>Massive genome expansion in bonnet fungi (Mycena s.s.) driven by repeated elements and novel gene families across ecological guilds.</title>
        <authorList>
            <consortium name="Lawrence Berkeley National Laboratory"/>
            <person name="Harder C.B."/>
            <person name="Miyauchi S."/>
            <person name="Viragh M."/>
            <person name="Kuo A."/>
            <person name="Thoen E."/>
            <person name="Andreopoulos B."/>
            <person name="Lu D."/>
            <person name="Skrede I."/>
            <person name="Drula E."/>
            <person name="Henrissat B."/>
            <person name="Morin E."/>
            <person name="Kohler A."/>
            <person name="Barry K."/>
            <person name="LaButti K."/>
            <person name="Morin E."/>
            <person name="Salamov A."/>
            <person name="Lipzen A."/>
            <person name="Mereny Z."/>
            <person name="Hegedus B."/>
            <person name="Baldrian P."/>
            <person name="Stursova M."/>
            <person name="Weitz H."/>
            <person name="Taylor A."/>
            <person name="Grigoriev I.V."/>
            <person name="Nagy L.G."/>
            <person name="Martin F."/>
            <person name="Kauserud H."/>
        </authorList>
    </citation>
    <scope>NUCLEOTIDE SEQUENCE</scope>
    <source>
        <strain evidence="10">9284</strain>
    </source>
</reference>
<keyword evidence="6" id="KW-0863">Zinc-finger</keyword>
<keyword evidence="7" id="KW-0833">Ubl conjugation pathway</keyword>
<dbReference type="InterPro" id="IPR002867">
    <property type="entry name" value="IBR_dom"/>
</dbReference>
<feature type="domain" description="RING-type" evidence="9">
    <location>
        <begin position="139"/>
        <end position="336"/>
    </location>
</feature>
<dbReference type="GO" id="GO:0061630">
    <property type="term" value="F:ubiquitin protein ligase activity"/>
    <property type="evidence" value="ECO:0007669"/>
    <property type="project" value="UniProtKB-EC"/>
</dbReference>
<dbReference type="GO" id="GO:0008270">
    <property type="term" value="F:zinc ion binding"/>
    <property type="evidence" value="ECO:0007669"/>
    <property type="project" value="UniProtKB-KW"/>
</dbReference>
<keyword evidence="5" id="KW-0677">Repeat</keyword>
<evidence type="ECO:0000256" key="8">
    <source>
        <dbReference type="ARBA" id="ARBA00022833"/>
    </source>
</evidence>
<dbReference type="EC" id="2.3.2.31" evidence="2"/>
<keyword evidence="11" id="KW-1185">Reference proteome</keyword>
<evidence type="ECO:0000256" key="2">
    <source>
        <dbReference type="ARBA" id="ARBA00012251"/>
    </source>
</evidence>
<sequence>MFKGYKAFVKNQGSFEPPGARALQDFKNLYDSQLEVARVQAVRAAEIAVAQEKMHEKKTQMRRPYGGAWKPCYVFACSPRRCFRGRIRVSTLAFLFCVPDESTPAPSASPIREPGSTICSICSQICDIRPNPWQRTRTHIAVSKVVVIERPTPVRYGIALEPCNHIFCGACLAQAIYHSMNMAFDPKSYGTKLPSYESDVPGLGRDPVPCPTCQSEKRAKPVYISDSTARLVLGEPNMDEWNQARFLRTINLIFCPHKGCREAFDVDDVVPAGVLFAPSCVQCPRCKGWLCKNCKSVWHENLTCLMYQASPIQERFPSNRPTDAPWPWEQQQLVAT</sequence>
<comment type="caution">
    <text evidence="10">The sequence shown here is derived from an EMBL/GenBank/DDBJ whole genome shotgun (WGS) entry which is preliminary data.</text>
</comment>
<dbReference type="InterPro" id="IPR017907">
    <property type="entry name" value="Znf_RING_CS"/>
</dbReference>
<gene>
    <name evidence="10" type="ORF">FB45DRAFT_908166</name>
</gene>
<name>A0AAD7C2C1_9AGAR</name>